<dbReference type="GO" id="GO:0051304">
    <property type="term" value="P:chromosome separation"/>
    <property type="evidence" value="ECO:0007669"/>
    <property type="project" value="InterPro"/>
</dbReference>
<dbReference type="EMBL" id="LN681225">
    <property type="protein sequence ID" value="CEK10883.1"/>
    <property type="molecule type" value="Genomic_DNA"/>
</dbReference>
<evidence type="ECO:0000256" key="3">
    <source>
        <dbReference type="ARBA" id="ARBA00022829"/>
    </source>
</evidence>
<dbReference type="AlphaFoldDB" id="A0A0A8UQ44"/>
<evidence type="ECO:0000313" key="5">
    <source>
        <dbReference type="EMBL" id="CEK10883.1"/>
    </source>
</evidence>
<evidence type="ECO:0000256" key="2">
    <source>
        <dbReference type="ARBA" id="ARBA00022618"/>
    </source>
</evidence>
<keyword evidence="1" id="KW-0963">Cytoplasm</keyword>
<dbReference type="GO" id="GO:0051301">
    <property type="term" value="P:cell division"/>
    <property type="evidence" value="ECO:0007669"/>
    <property type="project" value="UniProtKB-KW"/>
</dbReference>
<dbReference type="PIRSF" id="PIRSF019345">
    <property type="entry name" value="ScpB"/>
    <property type="match status" value="1"/>
</dbReference>
<dbReference type="Proteomes" id="UP000032803">
    <property type="component" value="Chromosome I"/>
</dbReference>
<sequence length="195" mass="22329">MNDNELKRIVEALLMHTNEPLSLEKLQAIFEEWEKPTVEQLKAALEELAKDYEDSAIELKLLASGYCLQTKAKYSTWISRLYIEKPAKYSRALLETLAIIAYRQPVTRADIEDIRGVAVSSSIIKTILEREWIRVAGYRDVPGKPAVYVTTKTFLDYFNLKSLNELPPLHEISDSLLVAQELLPNEQSLEECVEE</sequence>
<dbReference type="SUPFAM" id="SSF46785">
    <property type="entry name" value="Winged helix' DNA-binding domain"/>
    <property type="match status" value="2"/>
</dbReference>
<protein>
    <submittedName>
        <fullName evidence="5">Segregation and condensation protein B homolog</fullName>
    </submittedName>
</protein>
<dbReference type="PATRIC" id="fig|449.7.peg.2281"/>
<keyword evidence="6" id="KW-1185">Reference proteome</keyword>
<dbReference type="Gene3D" id="1.10.10.10">
    <property type="entry name" value="Winged helix-like DNA-binding domain superfamily/Winged helix DNA-binding domain"/>
    <property type="match status" value="2"/>
</dbReference>
<evidence type="ECO:0000256" key="4">
    <source>
        <dbReference type="ARBA" id="ARBA00023306"/>
    </source>
</evidence>
<dbReference type="NCBIfam" id="TIGR00281">
    <property type="entry name" value="SMC-Scp complex subunit ScpB"/>
    <property type="match status" value="1"/>
</dbReference>
<accession>A0A0A8UQ44</accession>
<dbReference type="Pfam" id="PF04079">
    <property type="entry name" value="SMC_ScpB"/>
    <property type="match status" value="1"/>
</dbReference>
<evidence type="ECO:0000313" key="6">
    <source>
        <dbReference type="Proteomes" id="UP000032803"/>
    </source>
</evidence>
<dbReference type="InterPro" id="IPR036390">
    <property type="entry name" value="WH_DNA-bd_sf"/>
</dbReference>
<dbReference type="PANTHER" id="PTHR34298:SF2">
    <property type="entry name" value="SEGREGATION AND CONDENSATION PROTEIN B"/>
    <property type="match status" value="1"/>
</dbReference>
<keyword evidence="2" id="KW-0132">Cell division</keyword>
<keyword evidence="3" id="KW-0159">Chromosome partition</keyword>
<evidence type="ECO:0000256" key="1">
    <source>
        <dbReference type="ARBA" id="ARBA00022490"/>
    </source>
</evidence>
<gene>
    <name evidence="5" type="primary">scpB</name>
    <name evidence="5" type="ORF">LHA_1851</name>
</gene>
<organism evidence="5 6">
    <name type="scientific">Legionella hackeliae</name>
    <dbReference type="NCBI Taxonomy" id="449"/>
    <lineage>
        <taxon>Bacteria</taxon>
        <taxon>Pseudomonadati</taxon>
        <taxon>Pseudomonadota</taxon>
        <taxon>Gammaproteobacteria</taxon>
        <taxon>Legionellales</taxon>
        <taxon>Legionellaceae</taxon>
        <taxon>Legionella</taxon>
    </lineage>
</organism>
<dbReference type="HOGENOM" id="CLU_045647_5_2_6"/>
<dbReference type="InterPro" id="IPR036388">
    <property type="entry name" value="WH-like_DNA-bd_sf"/>
</dbReference>
<dbReference type="RefSeq" id="WP_045106177.1">
    <property type="nucleotide sequence ID" value="NZ_LN681225.1"/>
</dbReference>
<dbReference type="InterPro" id="IPR005234">
    <property type="entry name" value="ScpB_csome_segregation"/>
</dbReference>
<dbReference type="STRING" id="449.LHA_1851"/>
<proteinExistence type="predicted"/>
<keyword evidence="4" id="KW-0131">Cell cycle</keyword>
<dbReference type="OrthoDB" id="9806226at2"/>
<dbReference type="PANTHER" id="PTHR34298">
    <property type="entry name" value="SEGREGATION AND CONDENSATION PROTEIN B"/>
    <property type="match status" value="1"/>
</dbReference>
<reference evidence="6" key="1">
    <citation type="submission" date="2014-09" db="EMBL/GenBank/DDBJ databases">
        <authorList>
            <person name="Gomez-Valero L."/>
        </authorList>
    </citation>
    <scope>NUCLEOTIDE SEQUENCE [LARGE SCALE GENOMIC DNA]</scope>
    <source>
        <strain evidence="6">ATCC35250</strain>
    </source>
</reference>
<dbReference type="KEGG" id="lha:LHA_1851"/>
<name>A0A0A8UQ44_LEGHA</name>